<protein>
    <submittedName>
        <fullName evidence="1">Uncharacterized protein</fullName>
    </submittedName>
</protein>
<organism evidence="1">
    <name type="scientific">marine sediment metagenome</name>
    <dbReference type="NCBI Taxonomy" id="412755"/>
    <lineage>
        <taxon>unclassified sequences</taxon>
        <taxon>metagenomes</taxon>
        <taxon>ecological metagenomes</taxon>
    </lineage>
</organism>
<proteinExistence type="predicted"/>
<comment type="caution">
    <text evidence="1">The sequence shown here is derived from an EMBL/GenBank/DDBJ whole genome shotgun (WGS) entry which is preliminary data.</text>
</comment>
<evidence type="ECO:0000313" key="1">
    <source>
        <dbReference type="EMBL" id="GAF86932.1"/>
    </source>
</evidence>
<sequence length="44" mass="5012">MKIEMANYFCTKCGNTFVLAGVRTNNTKRECPHCKSGKIYMKHG</sequence>
<accession>X0TFK2</accession>
<dbReference type="EMBL" id="BARS01013754">
    <property type="protein sequence ID" value="GAF86932.1"/>
    <property type="molecule type" value="Genomic_DNA"/>
</dbReference>
<reference evidence="1" key="1">
    <citation type="journal article" date="2014" name="Front. Microbiol.">
        <title>High frequency of phylogenetically diverse reductive dehalogenase-homologous genes in deep subseafloor sedimentary metagenomes.</title>
        <authorList>
            <person name="Kawai M."/>
            <person name="Futagami T."/>
            <person name="Toyoda A."/>
            <person name="Takaki Y."/>
            <person name="Nishi S."/>
            <person name="Hori S."/>
            <person name="Arai W."/>
            <person name="Tsubouchi T."/>
            <person name="Morono Y."/>
            <person name="Uchiyama I."/>
            <person name="Ito T."/>
            <person name="Fujiyama A."/>
            <person name="Inagaki F."/>
            <person name="Takami H."/>
        </authorList>
    </citation>
    <scope>NUCLEOTIDE SEQUENCE</scope>
    <source>
        <strain evidence="1">Expedition CK06-06</strain>
    </source>
</reference>
<name>X0TFK2_9ZZZZ</name>
<dbReference type="Gene3D" id="2.20.28.30">
    <property type="entry name" value="RNA polymerase ii, chain L"/>
    <property type="match status" value="1"/>
</dbReference>
<dbReference type="AlphaFoldDB" id="X0TFK2"/>
<gene>
    <name evidence="1" type="ORF">S01H1_23672</name>
</gene>